<dbReference type="PANTHER" id="PTHR10353">
    <property type="entry name" value="GLYCOSYL HYDROLASE"/>
    <property type="match status" value="1"/>
</dbReference>
<keyword evidence="7" id="KW-1185">Reference proteome</keyword>
<dbReference type="GeneID" id="17045669"/>
<proteinExistence type="inferred from homology"/>
<dbReference type="eggNOG" id="KOG0626">
    <property type="taxonomic scope" value="Eukaryota"/>
</dbReference>
<dbReference type="Proteomes" id="UP000007264">
    <property type="component" value="Unassembled WGS sequence"/>
</dbReference>
<comment type="caution">
    <text evidence="6">The sequence shown here is derived from an EMBL/GenBank/DDBJ whole genome shotgun (WGS) entry which is preliminary data.</text>
</comment>
<keyword evidence="3" id="KW-0326">Glycosidase</keyword>
<dbReference type="GO" id="GO:0008422">
    <property type="term" value="F:beta-glucosidase activity"/>
    <property type="evidence" value="ECO:0007669"/>
    <property type="project" value="TreeGrafter"/>
</dbReference>
<feature type="compositionally biased region" description="Basic and acidic residues" evidence="5">
    <location>
        <begin position="10"/>
        <end position="23"/>
    </location>
</feature>
<dbReference type="RefSeq" id="XP_005652198.1">
    <property type="nucleotide sequence ID" value="XM_005652141.1"/>
</dbReference>
<feature type="region of interest" description="Disordered" evidence="5">
    <location>
        <begin position="460"/>
        <end position="490"/>
    </location>
</feature>
<dbReference type="AlphaFoldDB" id="I0ZAI5"/>
<dbReference type="InterPro" id="IPR017853">
    <property type="entry name" value="GH"/>
</dbReference>
<dbReference type="OrthoDB" id="65569at2759"/>
<evidence type="ECO:0000256" key="3">
    <source>
        <dbReference type="ARBA" id="ARBA00023295"/>
    </source>
</evidence>
<dbReference type="PRINTS" id="PR00131">
    <property type="entry name" value="GLHYDRLASE1"/>
</dbReference>
<dbReference type="GO" id="GO:0005975">
    <property type="term" value="P:carbohydrate metabolic process"/>
    <property type="evidence" value="ECO:0007669"/>
    <property type="project" value="InterPro"/>
</dbReference>
<dbReference type="Gene3D" id="3.20.20.80">
    <property type="entry name" value="Glycosidases"/>
    <property type="match status" value="1"/>
</dbReference>
<sequence>MHTPVTASPDHSRRSFDSDEELGRNTVGGQDWEFLVGTAISVYQNSGGGGNNWSEFENQTTRFGQPTIEGGQKCGKSNNFWDFYEDDIKRVVSLQSTCFRLSLEWSRIEPEEGKIDMEAVKHYHDIFDCLLRNNLKPIVTLHHFVHPLWFDKKGGFTNEANIPYFVNFCQTAFKEYHEKVHLWITFNEANVMAFCGWLYGQFPPALFGNFKLAGRHLLTQYRSHSAAYKAMKALPGGAKSRIGIVHNVMRYEVLRPEAFSARWVIPVVEWLNRVWATDLTLDYFRTGHFCWQSPWAAPYTAQDEVPGLDFVGMNYYGKVSIDWRYQSAALPPGVMTDMPFQLDAVGIYEGLKLMSTLNMPVYITETGIADAKGDRRPLWLQTYIPEVERAVRDGYDVRGLMYWTLVDNFEWAHGFSIKFGLYEWAPGDGSKRVPRAATPLLAGIFRELPAQMRRAHARAIKERPFKKPAAPQPSPQSVLDVRPLDASHNV</sequence>
<evidence type="ECO:0000256" key="2">
    <source>
        <dbReference type="ARBA" id="ARBA00022801"/>
    </source>
</evidence>
<evidence type="ECO:0000313" key="7">
    <source>
        <dbReference type="Proteomes" id="UP000007264"/>
    </source>
</evidence>
<gene>
    <name evidence="6" type="ORF">COCSUDRAFT_39258</name>
</gene>
<name>I0ZAI5_COCSC</name>
<dbReference type="PANTHER" id="PTHR10353:SF36">
    <property type="entry name" value="LP05116P"/>
    <property type="match status" value="1"/>
</dbReference>
<dbReference type="SUPFAM" id="SSF51445">
    <property type="entry name" value="(Trans)glycosidases"/>
    <property type="match status" value="1"/>
</dbReference>
<dbReference type="EMBL" id="AGSI01000001">
    <property type="protein sequence ID" value="EIE27654.1"/>
    <property type="molecule type" value="Genomic_DNA"/>
</dbReference>
<organism evidence="6 7">
    <name type="scientific">Coccomyxa subellipsoidea (strain C-169)</name>
    <name type="common">Green microalga</name>
    <dbReference type="NCBI Taxonomy" id="574566"/>
    <lineage>
        <taxon>Eukaryota</taxon>
        <taxon>Viridiplantae</taxon>
        <taxon>Chlorophyta</taxon>
        <taxon>core chlorophytes</taxon>
        <taxon>Trebouxiophyceae</taxon>
        <taxon>Trebouxiophyceae incertae sedis</taxon>
        <taxon>Coccomyxaceae</taxon>
        <taxon>Coccomyxa</taxon>
        <taxon>Coccomyxa subellipsoidea</taxon>
    </lineage>
</organism>
<protein>
    <submittedName>
        <fullName evidence="6">Glycoside hydrolase</fullName>
    </submittedName>
</protein>
<reference evidence="6 7" key="1">
    <citation type="journal article" date="2012" name="Genome Biol.">
        <title>The genome of the polar eukaryotic microalga coccomyxa subellipsoidea reveals traits of cold adaptation.</title>
        <authorList>
            <person name="Blanc G."/>
            <person name="Agarkova I."/>
            <person name="Grimwood J."/>
            <person name="Kuo A."/>
            <person name="Brueggeman A."/>
            <person name="Dunigan D."/>
            <person name="Gurnon J."/>
            <person name="Ladunga I."/>
            <person name="Lindquist E."/>
            <person name="Lucas S."/>
            <person name="Pangilinan J."/>
            <person name="Proschold T."/>
            <person name="Salamov A."/>
            <person name="Schmutz J."/>
            <person name="Weeks D."/>
            <person name="Yamada T."/>
            <person name="Claverie J.M."/>
            <person name="Grigoriev I."/>
            <person name="Van Etten J."/>
            <person name="Lomsadze A."/>
            <person name="Borodovsky M."/>
        </authorList>
    </citation>
    <scope>NUCLEOTIDE SEQUENCE [LARGE SCALE GENOMIC DNA]</scope>
    <source>
        <strain evidence="6 7">C-169</strain>
    </source>
</reference>
<feature type="region of interest" description="Disordered" evidence="5">
    <location>
        <begin position="1"/>
        <end position="25"/>
    </location>
</feature>
<comment type="similarity">
    <text evidence="1 4">Belongs to the glycosyl hydrolase 1 family.</text>
</comment>
<evidence type="ECO:0000256" key="4">
    <source>
        <dbReference type="RuleBase" id="RU003690"/>
    </source>
</evidence>
<dbReference type="KEGG" id="csl:COCSUDRAFT_39258"/>
<evidence type="ECO:0000256" key="1">
    <source>
        <dbReference type="ARBA" id="ARBA00010838"/>
    </source>
</evidence>
<accession>I0ZAI5</accession>
<keyword evidence="2 6" id="KW-0378">Hydrolase</keyword>
<dbReference type="InterPro" id="IPR001360">
    <property type="entry name" value="Glyco_hydro_1"/>
</dbReference>
<evidence type="ECO:0000256" key="5">
    <source>
        <dbReference type="SAM" id="MobiDB-lite"/>
    </source>
</evidence>
<dbReference type="Pfam" id="PF00232">
    <property type="entry name" value="Glyco_hydro_1"/>
    <property type="match status" value="1"/>
</dbReference>
<evidence type="ECO:0000313" key="6">
    <source>
        <dbReference type="EMBL" id="EIE27654.1"/>
    </source>
</evidence>